<reference evidence="1 2" key="1">
    <citation type="journal article" date="2021" name="Hortic Res">
        <title>High-quality reference genome and annotation aids understanding of berry development for evergreen blueberry (Vaccinium darrowii).</title>
        <authorList>
            <person name="Yu J."/>
            <person name="Hulse-Kemp A.M."/>
            <person name="Babiker E."/>
            <person name="Staton M."/>
        </authorList>
    </citation>
    <scope>NUCLEOTIDE SEQUENCE [LARGE SCALE GENOMIC DNA]</scope>
    <source>
        <strain evidence="2">cv. NJ 8807/NJ 8810</strain>
        <tissue evidence="1">Young leaf</tissue>
    </source>
</reference>
<gene>
    <name evidence="1" type="ORF">Vadar_027761</name>
</gene>
<accession>A0ACB7Y3J5</accession>
<organism evidence="1 2">
    <name type="scientific">Vaccinium darrowii</name>
    <dbReference type="NCBI Taxonomy" id="229202"/>
    <lineage>
        <taxon>Eukaryota</taxon>
        <taxon>Viridiplantae</taxon>
        <taxon>Streptophyta</taxon>
        <taxon>Embryophyta</taxon>
        <taxon>Tracheophyta</taxon>
        <taxon>Spermatophyta</taxon>
        <taxon>Magnoliopsida</taxon>
        <taxon>eudicotyledons</taxon>
        <taxon>Gunneridae</taxon>
        <taxon>Pentapetalae</taxon>
        <taxon>asterids</taxon>
        <taxon>Ericales</taxon>
        <taxon>Ericaceae</taxon>
        <taxon>Vaccinioideae</taxon>
        <taxon>Vaccinieae</taxon>
        <taxon>Vaccinium</taxon>
    </lineage>
</organism>
<evidence type="ECO:0000313" key="2">
    <source>
        <dbReference type="Proteomes" id="UP000828048"/>
    </source>
</evidence>
<comment type="caution">
    <text evidence="1">The sequence shown here is derived from an EMBL/GenBank/DDBJ whole genome shotgun (WGS) entry which is preliminary data.</text>
</comment>
<sequence length="416" mass="48478">MKNGFWIDPIGLSGGLGIFWNNSVCFEVSKFGSFFIDVKVKCLISSVTWHLINVYLSPEDCVRYTQFQTLIDHVGSLNSEVVIWGDFNDILDAGEKRGGLLRDRWSFIRFQSFVEDCGLADLGFKGYPFTWRNNRAGVDFIESRLDRALVSSQWLLNNNQASLEHLDCVGSDHKALLLNTMPESRKHITPFRFDARWFEHEKVRRIIEEQWDQRLSGSQLFCLVQKVKCCRLALRSWRVKQKLNSKRVIDETNKEIKVLETAGREFFHDKITALEDKVAREWEKEENYWRQKSHQKGLQLGDRNTSYFHACTAERRRRNHISGIEDTQGVWLTDQNSMMAEFQNYFAKLFSSEGIQHTQQVTSLIPRRVITDMNNNLVKPCTSEEIKAALFEMHPSKSPGYDGMTAGFFQRYWDIV</sequence>
<protein>
    <submittedName>
        <fullName evidence="1">Uncharacterized protein</fullName>
    </submittedName>
</protein>
<evidence type="ECO:0000313" key="1">
    <source>
        <dbReference type="EMBL" id="KAH7847580.1"/>
    </source>
</evidence>
<dbReference type="Proteomes" id="UP000828048">
    <property type="component" value="Chromosome 5"/>
</dbReference>
<proteinExistence type="predicted"/>
<keyword evidence="2" id="KW-1185">Reference proteome</keyword>
<dbReference type="EMBL" id="CM037155">
    <property type="protein sequence ID" value="KAH7847580.1"/>
    <property type="molecule type" value="Genomic_DNA"/>
</dbReference>
<name>A0ACB7Y3J5_9ERIC</name>